<comment type="caution">
    <text evidence="1">The sequence shown here is derived from an EMBL/GenBank/DDBJ whole genome shotgun (WGS) entry which is preliminary data.</text>
</comment>
<sequence length="100" mass="11353">MGLTPIVCIAQDYIQGKIVDDLRLRQAILELPDNKIEHLSGYLPLVPGMPVLLTENVASELELSNGTREILRQLVYNELPEDVRYHDQNFPPNTKLITQT</sequence>
<gene>
    <name evidence="1" type="ORF">OTI717_LOCUS38188</name>
</gene>
<dbReference type="EMBL" id="CAJOAX010019983">
    <property type="protein sequence ID" value="CAF4191921.1"/>
    <property type="molecule type" value="Genomic_DNA"/>
</dbReference>
<protein>
    <submittedName>
        <fullName evidence="1">Uncharacterized protein</fullName>
    </submittedName>
</protein>
<dbReference type="Proteomes" id="UP000663823">
    <property type="component" value="Unassembled WGS sequence"/>
</dbReference>
<organism evidence="1 2">
    <name type="scientific">Rotaria sordida</name>
    <dbReference type="NCBI Taxonomy" id="392033"/>
    <lineage>
        <taxon>Eukaryota</taxon>
        <taxon>Metazoa</taxon>
        <taxon>Spiralia</taxon>
        <taxon>Gnathifera</taxon>
        <taxon>Rotifera</taxon>
        <taxon>Eurotatoria</taxon>
        <taxon>Bdelloidea</taxon>
        <taxon>Philodinida</taxon>
        <taxon>Philodinidae</taxon>
        <taxon>Rotaria</taxon>
    </lineage>
</organism>
<name>A0A820AWZ2_9BILA</name>
<feature type="non-terminal residue" evidence="1">
    <location>
        <position position="100"/>
    </location>
</feature>
<reference evidence="1" key="1">
    <citation type="submission" date="2021-02" db="EMBL/GenBank/DDBJ databases">
        <authorList>
            <person name="Nowell W R."/>
        </authorList>
    </citation>
    <scope>NUCLEOTIDE SEQUENCE</scope>
</reference>
<evidence type="ECO:0000313" key="2">
    <source>
        <dbReference type="Proteomes" id="UP000663823"/>
    </source>
</evidence>
<dbReference type="AlphaFoldDB" id="A0A820AWZ2"/>
<accession>A0A820AWZ2</accession>
<evidence type="ECO:0000313" key="1">
    <source>
        <dbReference type="EMBL" id="CAF4191921.1"/>
    </source>
</evidence>
<proteinExistence type="predicted"/>